<dbReference type="InterPro" id="IPR033464">
    <property type="entry name" value="CSN8_PSD8_EIF3K"/>
</dbReference>
<name>A0AAW1SG15_9CHLO</name>
<comment type="subcellular location">
    <subcellularLocation>
        <location evidence="2">Cytoplasm</location>
    </subcellularLocation>
    <subcellularLocation>
        <location evidence="1">Nucleus</location>
    </subcellularLocation>
</comment>
<evidence type="ECO:0000256" key="4">
    <source>
        <dbReference type="ARBA" id="ARBA00022790"/>
    </source>
</evidence>
<organism evidence="7 8">
    <name type="scientific">Elliptochloris bilobata</name>
    <dbReference type="NCBI Taxonomy" id="381761"/>
    <lineage>
        <taxon>Eukaryota</taxon>
        <taxon>Viridiplantae</taxon>
        <taxon>Chlorophyta</taxon>
        <taxon>core chlorophytes</taxon>
        <taxon>Trebouxiophyceae</taxon>
        <taxon>Trebouxiophyceae incertae sedis</taxon>
        <taxon>Elliptochloris clade</taxon>
        <taxon>Elliptochloris</taxon>
    </lineage>
</organism>
<dbReference type="GO" id="GO:0010387">
    <property type="term" value="P:COP9 signalosome assembly"/>
    <property type="evidence" value="ECO:0007669"/>
    <property type="project" value="InterPro"/>
</dbReference>
<comment type="caution">
    <text evidence="7">The sequence shown here is derived from an EMBL/GenBank/DDBJ whole genome shotgun (WGS) entry which is preliminary data.</text>
</comment>
<dbReference type="InterPro" id="IPR033205">
    <property type="entry name" value="COP9_CSN8"/>
</dbReference>
<accession>A0AAW1SG15</accession>
<sequence length="196" mass="21612">MADLGTVEALRNASFKDIASILDAQELQALDADFSHDWPAAAHILGHLYNYDLPDARYVWKRLPDVLKQERVVTMAFQLLQAMWNKDYQGVWQALNRQDWGAEVAPLAAALAEKVRAYNAELITRAYSSIAPSKAAALLGLPEAQAVELAERAGWGRRDVSSGLITVTRPAGGSDERVTSEHLARLTQYVTHLEAS</sequence>
<evidence type="ECO:0000256" key="3">
    <source>
        <dbReference type="ARBA" id="ARBA00022490"/>
    </source>
</evidence>
<evidence type="ECO:0000256" key="1">
    <source>
        <dbReference type="ARBA" id="ARBA00004123"/>
    </source>
</evidence>
<dbReference type="Proteomes" id="UP001445335">
    <property type="component" value="Unassembled WGS sequence"/>
</dbReference>
<gene>
    <name evidence="7" type="ORF">WJX81_006269</name>
</gene>
<reference evidence="7 8" key="1">
    <citation type="journal article" date="2024" name="Nat. Commun.">
        <title>Phylogenomics reveals the evolutionary origins of lichenization in chlorophyte algae.</title>
        <authorList>
            <person name="Puginier C."/>
            <person name="Libourel C."/>
            <person name="Otte J."/>
            <person name="Skaloud P."/>
            <person name="Haon M."/>
            <person name="Grisel S."/>
            <person name="Petersen M."/>
            <person name="Berrin J.G."/>
            <person name="Delaux P.M."/>
            <person name="Dal Grande F."/>
            <person name="Keller J."/>
        </authorList>
    </citation>
    <scope>NUCLEOTIDE SEQUENCE [LARGE SCALE GENOMIC DNA]</scope>
    <source>
        <strain evidence="7 8">SAG 245.80</strain>
    </source>
</reference>
<dbReference type="GO" id="GO:0005737">
    <property type="term" value="C:cytoplasm"/>
    <property type="evidence" value="ECO:0007669"/>
    <property type="project" value="UniProtKB-SubCell"/>
</dbReference>
<feature type="domain" description="CSN8/PSMD8/EIF3K" evidence="6">
    <location>
        <begin position="38"/>
        <end position="156"/>
    </location>
</feature>
<keyword evidence="4" id="KW-0736">Signalosome</keyword>
<dbReference type="Gene3D" id="1.25.40.990">
    <property type="match status" value="1"/>
</dbReference>
<dbReference type="GO" id="GO:0008180">
    <property type="term" value="C:COP9 signalosome"/>
    <property type="evidence" value="ECO:0007669"/>
    <property type="project" value="UniProtKB-KW"/>
</dbReference>
<keyword evidence="8" id="KW-1185">Reference proteome</keyword>
<dbReference type="AlphaFoldDB" id="A0AAW1SG15"/>
<proteinExistence type="predicted"/>
<dbReference type="Pfam" id="PF10075">
    <property type="entry name" value="CSN8_PSD8_EIF3K"/>
    <property type="match status" value="1"/>
</dbReference>
<evidence type="ECO:0000256" key="5">
    <source>
        <dbReference type="ARBA" id="ARBA00023242"/>
    </source>
</evidence>
<evidence type="ECO:0000313" key="8">
    <source>
        <dbReference type="Proteomes" id="UP001445335"/>
    </source>
</evidence>
<dbReference type="PANTHER" id="PTHR13339:SF0">
    <property type="entry name" value="COP9 SIGNALOSOME COMPLEX SUBUNIT 8"/>
    <property type="match status" value="1"/>
</dbReference>
<evidence type="ECO:0000256" key="2">
    <source>
        <dbReference type="ARBA" id="ARBA00004496"/>
    </source>
</evidence>
<dbReference type="PANTHER" id="PTHR13339">
    <property type="entry name" value="COP9 SIGNALOSOME COMPLEX SUBUNIT 8"/>
    <property type="match status" value="1"/>
</dbReference>
<evidence type="ECO:0000313" key="7">
    <source>
        <dbReference type="EMBL" id="KAK9845430.1"/>
    </source>
</evidence>
<keyword evidence="5" id="KW-0539">Nucleus</keyword>
<protein>
    <recommendedName>
        <fullName evidence="6">CSN8/PSMD8/EIF3K domain-containing protein</fullName>
    </recommendedName>
</protein>
<dbReference type="EMBL" id="JALJOU010000003">
    <property type="protein sequence ID" value="KAK9845430.1"/>
    <property type="molecule type" value="Genomic_DNA"/>
</dbReference>
<keyword evidence="3" id="KW-0963">Cytoplasm</keyword>
<evidence type="ECO:0000259" key="6">
    <source>
        <dbReference type="Pfam" id="PF10075"/>
    </source>
</evidence>
<dbReference type="GO" id="GO:0000338">
    <property type="term" value="P:protein deneddylation"/>
    <property type="evidence" value="ECO:0007669"/>
    <property type="project" value="InterPro"/>
</dbReference>